<comment type="caution">
    <text evidence="2">The sequence shown here is derived from an EMBL/GenBank/DDBJ whole genome shotgun (WGS) entry which is preliminary data.</text>
</comment>
<feature type="region of interest" description="Disordered" evidence="1">
    <location>
        <begin position="1"/>
        <end position="23"/>
    </location>
</feature>
<dbReference type="AlphaFoldDB" id="A0A1E3W913"/>
<sequence length="87" mass="10488">MAGLALGATPASAAPLPKLDSVTSEAASPVEAVRYYRRWGYRPYRYRRPYPGYYAPRPYYGYGYGYRPYYRNYGYWNRPYYGRRYWY</sequence>
<dbReference type="STRING" id="1774969.AUC69_00385"/>
<evidence type="ECO:0000313" key="2">
    <source>
        <dbReference type="EMBL" id="ODS01992.1"/>
    </source>
</evidence>
<accession>A0A1E3W913</accession>
<evidence type="ECO:0000256" key="1">
    <source>
        <dbReference type="SAM" id="MobiDB-lite"/>
    </source>
</evidence>
<dbReference type="EMBL" id="LPWF01000002">
    <property type="protein sequence ID" value="ODS01992.1"/>
    <property type="molecule type" value="Genomic_DNA"/>
</dbReference>
<evidence type="ECO:0000313" key="3">
    <source>
        <dbReference type="Proteomes" id="UP000094472"/>
    </source>
</evidence>
<proteinExistence type="predicted"/>
<reference evidence="2 3" key="1">
    <citation type="journal article" date="2016" name="Environ. Microbiol.">
        <title>New Methyloceanibacter diversity from North Sea sediments includes methanotroph containing solely the soluble methane monooxygenase.</title>
        <authorList>
            <person name="Vekeman B."/>
            <person name="Kerckhof F.M."/>
            <person name="Cremers G."/>
            <person name="de Vos P."/>
            <person name="Vandamme P."/>
            <person name="Boon N."/>
            <person name="Op den Camp H.J."/>
            <person name="Heylen K."/>
        </authorList>
    </citation>
    <scope>NUCLEOTIDE SEQUENCE [LARGE SCALE GENOMIC DNA]</scope>
    <source>
        <strain evidence="2 3">R-67175</strain>
    </source>
</reference>
<keyword evidence="3" id="KW-1185">Reference proteome</keyword>
<protein>
    <submittedName>
        <fullName evidence="2">Uncharacterized protein</fullName>
    </submittedName>
</protein>
<organism evidence="2 3">
    <name type="scientific">Methyloceanibacter superfactus</name>
    <dbReference type="NCBI Taxonomy" id="1774969"/>
    <lineage>
        <taxon>Bacteria</taxon>
        <taxon>Pseudomonadati</taxon>
        <taxon>Pseudomonadota</taxon>
        <taxon>Alphaproteobacteria</taxon>
        <taxon>Hyphomicrobiales</taxon>
        <taxon>Hyphomicrobiaceae</taxon>
        <taxon>Methyloceanibacter</taxon>
    </lineage>
</organism>
<gene>
    <name evidence="2" type="ORF">AUC69_00385</name>
</gene>
<name>A0A1E3W913_9HYPH</name>
<dbReference type="Proteomes" id="UP000094472">
    <property type="component" value="Unassembled WGS sequence"/>
</dbReference>